<evidence type="ECO:0000256" key="3">
    <source>
        <dbReference type="ARBA" id="ARBA00023125"/>
    </source>
</evidence>
<dbReference type="GO" id="GO:0005634">
    <property type="term" value="C:nucleus"/>
    <property type="evidence" value="ECO:0007669"/>
    <property type="project" value="UniProtKB-SubCell"/>
</dbReference>
<dbReference type="Gene3D" id="1.10.10.60">
    <property type="entry name" value="Homeodomain-like"/>
    <property type="match status" value="1"/>
</dbReference>
<evidence type="ECO:0000259" key="8">
    <source>
        <dbReference type="PROSITE" id="PS51293"/>
    </source>
</evidence>
<evidence type="ECO:0000259" key="7">
    <source>
        <dbReference type="PROSITE" id="PS50090"/>
    </source>
</evidence>
<dbReference type="InterPro" id="IPR017884">
    <property type="entry name" value="SANT_dom"/>
</dbReference>
<keyword evidence="11" id="KW-1185">Reference proteome</keyword>
<dbReference type="SMART" id="SM00717">
    <property type="entry name" value="SANT"/>
    <property type="match status" value="1"/>
</dbReference>
<feature type="compositionally biased region" description="Polar residues" evidence="6">
    <location>
        <begin position="395"/>
        <end position="423"/>
    </location>
</feature>
<evidence type="ECO:0000256" key="2">
    <source>
        <dbReference type="ARBA" id="ARBA00023015"/>
    </source>
</evidence>
<feature type="region of interest" description="Disordered" evidence="6">
    <location>
        <begin position="1"/>
        <end position="42"/>
    </location>
</feature>
<dbReference type="EMBL" id="JANAVB010029216">
    <property type="protein sequence ID" value="KAJ6815215.1"/>
    <property type="molecule type" value="Genomic_DNA"/>
</dbReference>
<evidence type="ECO:0000259" key="9">
    <source>
        <dbReference type="PROSITE" id="PS51294"/>
    </source>
</evidence>
<feature type="compositionally biased region" description="Basic residues" evidence="6">
    <location>
        <begin position="121"/>
        <end position="131"/>
    </location>
</feature>
<feature type="domain" description="Myb-like" evidence="7">
    <location>
        <begin position="47"/>
        <end position="97"/>
    </location>
</feature>
<feature type="domain" description="HTH myb-type" evidence="9">
    <location>
        <begin position="47"/>
        <end position="101"/>
    </location>
</feature>
<dbReference type="AlphaFoldDB" id="A0AAX6FGV9"/>
<feature type="region of interest" description="Disordered" evidence="6">
    <location>
        <begin position="103"/>
        <end position="140"/>
    </location>
</feature>
<dbReference type="PANTHER" id="PTHR12802:SF155">
    <property type="entry name" value="DEUBIQUITINASE MYSM1"/>
    <property type="match status" value="1"/>
</dbReference>
<dbReference type="FunFam" id="1.10.10.60:FF:000023">
    <property type="entry name" value="protein REVEILLE 6 isoform X1"/>
    <property type="match status" value="1"/>
</dbReference>
<evidence type="ECO:0000313" key="10">
    <source>
        <dbReference type="EMBL" id="KAJ6815215.1"/>
    </source>
</evidence>
<keyword evidence="5" id="KW-0539">Nucleus</keyword>
<feature type="region of interest" description="Disordered" evidence="6">
    <location>
        <begin position="190"/>
        <end position="244"/>
    </location>
</feature>
<dbReference type="GO" id="GO:0003677">
    <property type="term" value="F:DNA binding"/>
    <property type="evidence" value="ECO:0007669"/>
    <property type="project" value="UniProtKB-KW"/>
</dbReference>
<sequence>MGIQDQPGINNLSPPSSVPNDRMQVDGRTSSSNGGDEHILKVRKPYTITKQRERWSEGEHKKFLEALQLYGRAWRRIEEHIGTKTAVQIRSHAQKFFSKVVRESAADSTGNMKPIEIPPPRPKRKPSHPYPRKLGNTCTNGGLSIGKLERSFSPAKSAFEQENGSPTSVLSAVGSDTLGLLLSNLQNSCTSPVASAAGSNEQETSAEEENNPLSSRQTHDKSAMELDMSSEGNVPSKEASPAEEQVPCLKLFGKTVMLTDKHKPSSPGAGNTTQDPNSPPTLGIGSQELSAHVDLGAPAQNFLQGSIHGDLPLGLGKSAWSAWSGGMLPMFYPLPSYGDITNPSEARIIPLPWWGMCAGNLPQFPFIHQQEEVSRQVMSQQPFAEALTEKESQKECSWTGSNTAPASEEGVNTFSLQSVANDRTSTRSKRSCSDASAKGFVPYKRCVVEKEVQQNSRSVADDGDGQSVGLCL</sequence>
<reference evidence="10" key="2">
    <citation type="submission" date="2023-04" db="EMBL/GenBank/DDBJ databases">
        <authorList>
            <person name="Bruccoleri R.E."/>
            <person name="Oakeley E.J."/>
            <person name="Faust A.-M."/>
            <person name="Dessus-Babus S."/>
            <person name="Altorfer M."/>
            <person name="Burckhardt D."/>
            <person name="Oertli M."/>
            <person name="Naumann U."/>
            <person name="Petersen F."/>
            <person name="Wong J."/>
        </authorList>
    </citation>
    <scope>NUCLEOTIDE SEQUENCE</scope>
    <source>
        <strain evidence="10">GSM-AAB239-AS_SAM_17_03QT</strain>
        <tissue evidence="10">Leaf</tissue>
    </source>
</reference>
<gene>
    <name evidence="10" type="ORF">M6B38_135805</name>
</gene>
<dbReference type="GO" id="GO:0010468">
    <property type="term" value="P:regulation of gene expression"/>
    <property type="evidence" value="ECO:0007669"/>
    <property type="project" value="UniProtKB-ARBA"/>
</dbReference>
<protein>
    <submittedName>
        <fullName evidence="10">Protein REVEILLE 2-like</fullName>
    </submittedName>
</protein>
<feature type="region of interest" description="Disordered" evidence="6">
    <location>
        <begin position="453"/>
        <end position="472"/>
    </location>
</feature>
<evidence type="ECO:0000313" key="11">
    <source>
        <dbReference type="Proteomes" id="UP001140949"/>
    </source>
</evidence>
<feature type="domain" description="SANT" evidence="8">
    <location>
        <begin position="50"/>
        <end position="101"/>
    </location>
</feature>
<dbReference type="InterPro" id="IPR001005">
    <property type="entry name" value="SANT/Myb"/>
</dbReference>
<reference evidence="10" key="1">
    <citation type="journal article" date="2023" name="GigaByte">
        <title>Genome assembly of the bearded iris, Iris pallida Lam.</title>
        <authorList>
            <person name="Bruccoleri R.E."/>
            <person name="Oakeley E.J."/>
            <person name="Faust A.M.E."/>
            <person name="Altorfer M."/>
            <person name="Dessus-Babus S."/>
            <person name="Burckhardt D."/>
            <person name="Oertli M."/>
            <person name="Naumann U."/>
            <person name="Petersen F."/>
            <person name="Wong J."/>
        </authorList>
    </citation>
    <scope>NUCLEOTIDE SEQUENCE</scope>
    <source>
        <strain evidence="10">GSM-AAB239-AS_SAM_17_03QT</strain>
    </source>
</reference>
<dbReference type="Pfam" id="PF00249">
    <property type="entry name" value="Myb_DNA-binding"/>
    <property type="match status" value="1"/>
</dbReference>
<dbReference type="PANTHER" id="PTHR12802">
    <property type="entry name" value="SWI/SNF COMPLEX-RELATED"/>
    <property type="match status" value="1"/>
</dbReference>
<dbReference type="CDD" id="cd00167">
    <property type="entry name" value="SANT"/>
    <property type="match status" value="1"/>
</dbReference>
<dbReference type="PROSITE" id="PS51293">
    <property type="entry name" value="SANT"/>
    <property type="match status" value="1"/>
</dbReference>
<evidence type="ECO:0000256" key="6">
    <source>
        <dbReference type="SAM" id="MobiDB-lite"/>
    </source>
</evidence>
<evidence type="ECO:0000256" key="4">
    <source>
        <dbReference type="ARBA" id="ARBA00023163"/>
    </source>
</evidence>
<evidence type="ECO:0000256" key="5">
    <source>
        <dbReference type="ARBA" id="ARBA00023242"/>
    </source>
</evidence>
<feature type="region of interest" description="Disordered" evidence="6">
    <location>
        <begin position="259"/>
        <end position="286"/>
    </location>
</feature>
<dbReference type="PROSITE" id="PS50090">
    <property type="entry name" value="MYB_LIKE"/>
    <property type="match status" value="1"/>
</dbReference>
<feature type="compositionally biased region" description="Polar residues" evidence="6">
    <location>
        <begin position="7"/>
        <end position="19"/>
    </location>
</feature>
<dbReference type="InterPro" id="IPR006447">
    <property type="entry name" value="Myb_dom_plants"/>
</dbReference>
<keyword evidence="2" id="KW-0805">Transcription regulation</keyword>
<name>A0AAX6FGV9_IRIPA</name>
<comment type="caution">
    <text evidence="10">The sequence shown here is derived from an EMBL/GenBank/DDBJ whole genome shotgun (WGS) entry which is preliminary data.</text>
</comment>
<keyword evidence="3" id="KW-0238">DNA-binding</keyword>
<comment type="subcellular location">
    <subcellularLocation>
        <location evidence="1">Nucleus</location>
    </subcellularLocation>
</comment>
<accession>A0AAX6FGV9</accession>
<feature type="region of interest" description="Disordered" evidence="6">
    <location>
        <begin position="389"/>
        <end position="436"/>
    </location>
</feature>
<proteinExistence type="predicted"/>
<dbReference type="NCBIfam" id="TIGR01557">
    <property type="entry name" value="myb_SHAQKYF"/>
    <property type="match status" value="1"/>
</dbReference>
<dbReference type="InterPro" id="IPR009057">
    <property type="entry name" value="Homeodomain-like_sf"/>
</dbReference>
<dbReference type="Proteomes" id="UP001140949">
    <property type="component" value="Unassembled WGS sequence"/>
</dbReference>
<keyword evidence="4" id="KW-0804">Transcription</keyword>
<dbReference type="PROSITE" id="PS51294">
    <property type="entry name" value="HTH_MYB"/>
    <property type="match status" value="1"/>
</dbReference>
<organism evidence="10 11">
    <name type="scientific">Iris pallida</name>
    <name type="common">Sweet iris</name>
    <dbReference type="NCBI Taxonomy" id="29817"/>
    <lineage>
        <taxon>Eukaryota</taxon>
        <taxon>Viridiplantae</taxon>
        <taxon>Streptophyta</taxon>
        <taxon>Embryophyta</taxon>
        <taxon>Tracheophyta</taxon>
        <taxon>Spermatophyta</taxon>
        <taxon>Magnoliopsida</taxon>
        <taxon>Liliopsida</taxon>
        <taxon>Asparagales</taxon>
        <taxon>Iridaceae</taxon>
        <taxon>Iridoideae</taxon>
        <taxon>Irideae</taxon>
        <taxon>Iris</taxon>
    </lineage>
</organism>
<evidence type="ECO:0000256" key="1">
    <source>
        <dbReference type="ARBA" id="ARBA00004123"/>
    </source>
</evidence>
<dbReference type="SUPFAM" id="SSF46689">
    <property type="entry name" value="Homeodomain-like"/>
    <property type="match status" value="1"/>
</dbReference>
<dbReference type="InterPro" id="IPR017930">
    <property type="entry name" value="Myb_dom"/>
</dbReference>
<feature type="compositionally biased region" description="Polar residues" evidence="6">
    <location>
        <begin position="190"/>
        <end position="203"/>
    </location>
</feature>